<proteinExistence type="predicted"/>
<protein>
    <recommendedName>
        <fullName evidence="3">Lipoprotein</fullName>
    </recommendedName>
</protein>
<accession>A0AAP3EWB7</accession>
<evidence type="ECO:0000313" key="2">
    <source>
        <dbReference type="Proteomes" id="UP001207440"/>
    </source>
</evidence>
<dbReference type="PROSITE" id="PS51257">
    <property type="entry name" value="PROKAR_LIPOPROTEIN"/>
    <property type="match status" value="1"/>
</dbReference>
<name>A0AAP3EWB7_RIEAN</name>
<dbReference type="EMBL" id="JAOZYT010000029">
    <property type="protein sequence ID" value="MCW0523839.1"/>
    <property type="molecule type" value="Genomic_DNA"/>
</dbReference>
<sequence length="250" mass="28311">MKKLILLTGITLTTLVACKRELHNEDNELNELSPVAMCNKTYNTASTLNTFGTLIRTTCKPGPGIEVISVPANSNSQHKNSDLITLSASPKTLANVKTKATHFWFYGTDSKQLFKPITYARVFVFDIGDNKVEQAKQQIQSGNHYLGFDRGLFEGIYPYVVLNINHREINGKLQTSFNLENEVKRSLPVGKRIFIQFVVQKTPTEVPTFENSKFTYCDFVNEDNKAYPHYKVDLSDANLGYQGNSFYYVQ</sequence>
<reference evidence="1" key="1">
    <citation type="submission" date="2022-10" db="EMBL/GenBank/DDBJ databases">
        <title>Sifting through the core-genome to identify putative cross-protective antigens against Riemerella anatipestifer.</title>
        <authorList>
            <person name="Zheng X."/>
            <person name="Zhang W."/>
        </authorList>
    </citation>
    <scope>NUCLEOTIDE SEQUENCE</scope>
    <source>
        <strain evidence="1">ZWRA178</strain>
    </source>
</reference>
<dbReference type="AlphaFoldDB" id="A0AAP3EWB7"/>
<organism evidence="1 2">
    <name type="scientific">Riemerella anatipestifer</name>
    <name type="common">Moraxella anatipestifer</name>
    <dbReference type="NCBI Taxonomy" id="34085"/>
    <lineage>
        <taxon>Bacteria</taxon>
        <taxon>Pseudomonadati</taxon>
        <taxon>Bacteroidota</taxon>
        <taxon>Flavobacteriia</taxon>
        <taxon>Flavobacteriales</taxon>
        <taxon>Weeksellaceae</taxon>
        <taxon>Riemerella</taxon>
    </lineage>
</organism>
<gene>
    <name evidence="1" type="ORF">OKE68_05855</name>
</gene>
<dbReference type="RefSeq" id="WP_014938654.1">
    <property type="nucleotide sequence ID" value="NZ_CP029760.1"/>
</dbReference>
<dbReference type="Proteomes" id="UP001207440">
    <property type="component" value="Unassembled WGS sequence"/>
</dbReference>
<evidence type="ECO:0008006" key="3">
    <source>
        <dbReference type="Google" id="ProtNLM"/>
    </source>
</evidence>
<evidence type="ECO:0000313" key="1">
    <source>
        <dbReference type="EMBL" id="MCW0523839.1"/>
    </source>
</evidence>
<comment type="caution">
    <text evidence="1">The sequence shown here is derived from an EMBL/GenBank/DDBJ whole genome shotgun (WGS) entry which is preliminary data.</text>
</comment>